<reference evidence="1" key="1">
    <citation type="submission" date="2013-12" db="EMBL/GenBank/DDBJ databases">
        <title>A Varibaculum cambriense genome reconstructed from a premature infant gut community with otherwise low bacterial novelty that shifts toward anaerobic metabolism during the third week of life.</title>
        <authorList>
            <person name="Brown C.T."/>
            <person name="Sharon I."/>
            <person name="Thomas B.C."/>
            <person name="Castelle C.J."/>
            <person name="Morowitz M.J."/>
            <person name="Banfield J.F."/>
        </authorList>
    </citation>
    <scope>NUCLEOTIDE SEQUENCE</scope>
</reference>
<sequence length="82" mass="9847">MKSKQEIYEETRELVNRQDKANYLAYYKVFLENSSRNDIPQEEKESIIKAAYETYKQQEAELYDILDYARLDLLESSNREAI</sequence>
<dbReference type="EMBL" id="AZMM01018785">
    <property type="protein sequence ID" value="ETJ17291.1"/>
    <property type="molecule type" value="Genomic_DNA"/>
</dbReference>
<comment type="caution">
    <text evidence="1">The sequence shown here is derived from an EMBL/GenBank/DDBJ whole genome shotgun (WGS) entry which is preliminary data.</text>
</comment>
<protein>
    <submittedName>
        <fullName evidence="1">Uncharacterized protein</fullName>
    </submittedName>
</protein>
<evidence type="ECO:0000313" key="1">
    <source>
        <dbReference type="EMBL" id="ETJ17291.1"/>
    </source>
</evidence>
<name>W1WHE0_9ZZZZ</name>
<dbReference type="AlphaFoldDB" id="W1WHE0"/>
<organism evidence="1">
    <name type="scientific">human gut metagenome</name>
    <dbReference type="NCBI Taxonomy" id="408170"/>
    <lineage>
        <taxon>unclassified sequences</taxon>
        <taxon>metagenomes</taxon>
        <taxon>organismal metagenomes</taxon>
    </lineage>
</organism>
<accession>W1WHE0</accession>
<proteinExistence type="predicted"/>
<gene>
    <name evidence="1" type="ORF">Q604_UNBc4C00004G0006</name>
</gene>